<evidence type="ECO:0000313" key="4">
    <source>
        <dbReference type="Proteomes" id="UP000525652"/>
    </source>
</evidence>
<feature type="transmembrane region" description="Helical" evidence="1">
    <location>
        <begin position="281"/>
        <end position="298"/>
    </location>
</feature>
<keyword evidence="1" id="KW-0472">Membrane</keyword>
<feature type="transmembrane region" description="Helical" evidence="1">
    <location>
        <begin position="250"/>
        <end position="274"/>
    </location>
</feature>
<reference evidence="3 4" key="1">
    <citation type="submission" date="2020-07" db="EMBL/GenBank/DDBJ databases">
        <authorList>
            <person name="Feng X."/>
        </authorList>
    </citation>
    <scope>NUCLEOTIDE SEQUENCE [LARGE SCALE GENOMIC DNA]</scope>
    <source>
        <strain evidence="3 4">JCM14086</strain>
    </source>
</reference>
<gene>
    <name evidence="3" type="ORF">H5P30_15220</name>
</gene>
<feature type="transmembrane region" description="Helical" evidence="1">
    <location>
        <begin position="129"/>
        <end position="148"/>
    </location>
</feature>
<feature type="transmembrane region" description="Helical" evidence="1">
    <location>
        <begin position="192"/>
        <end position="211"/>
    </location>
</feature>
<dbReference type="Pfam" id="PF00892">
    <property type="entry name" value="EamA"/>
    <property type="match status" value="1"/>
</dbReference>
<accession>A0A7X1B241</accession>
<feature type="transmembrane region" description="Helical" evidence="1">
    <location>
        <begin position="160"/>
        <end position="177"/>
    </location>
</feature>
<dbReference type="EMBL" id="JACHVA010000118">
    <property type="protein sequence ID" value="MBC2603133.1"/>
    <property type="molecule type" value="Genomic_DNA"/>
</dbReference>
<feature type="transmembrane region" description="Helical" evidence="1">
    <location>
        <begin position="223"/>
        <end position="244"/>
    </location>
</feature>
<dbReference type="SUPFAM" id="SSF103481">
    <property type="entry name" value="Multidrug resistance efflux transporter EmrE"/>
    <property type="match status" value="2"/>
</dbReference>
<keyword evidence="1" id="KW-1133">Transmembrane helix</keyword>
<dbReference type="Gene3D" id="1.10.3730.20">
    <property type="match status" value="1"/>
</dbReference>
<dbReference type="PANTHER" id="PTHR22911">
    <property type="entry name" value="ACYL-MALONYL CONDENSING ENZYME-RELATED"/>
    <property type="match status" value="1"/>
</dbReference>
<dbReference type="Proteomes" id="UP000525652">
    <property type="component" value="Unassembled WGS sequence"/>
</dbReference>
<dbReference type="InterPro" id="IPR037185">
    <property type="entry name" value="EmrE-like"/>
</dbReference>
<keyword evidence="4" id="KW-1185">Reference proteome</keyword>
<dbReference type="AlphaFoldDB" id="A0A7X1B241"/>
<evidence type="ECO:0000259" key="2">
    <source>
        <dbReference type="Pfam" id="PF00892"/>
    </source>
</evidence>
<protein>
    <submittedName>
        <fullName evidence="3">DMT family transporter</fullName>
    </submittedName>
</protein>
<feature type="transmembrane region" description="Helical" evidence="1">
    <location>
        <begin position="75"/>
        <end position="95"/>
    </location>
</feature>
<comment type="caution">
    <text evidence="3">The sequence shown here is derived from an EMBL/GenBank/DDBJ whole genome shotgun (WGS) entry which is preliminary data.</text>
</comment>
<feature type="domain" description="EamA" evidence="2">
    <location>
        <begin position="2"/>
        <end position="143"/>
    </location>
</feature>
<dbReference type="PANTHER" id="PTHR22911:SF137">
    <property type="entry name" value="SOLUTE CARRIER FAMILY 35 MEMBER G2-RELATED"/>
    <property type="match status" value="1"/>
</dbReference>
<keyword evidence="1" id="KW-0812">Transmembrane</keyword>
<evidence type="ECO:0000256" key="1">
    <source>
        <dbReference type="SAM" id="Phobius"/>
    </source>
</evidence>
<evidence type="ECO:0000313" key="3">
    <source>
        <dbReference type="EMBL" id="MBC2603133.1"/>
    </source>
</evidence>
<dbReference type="RefSeq" id="WP_185693773.1">
    <property type="nucleotide sequence ID" value="NZ_JACHVA010000118.1"/>
</dbReference>
<dbReference type="GO" id="GO:0016020">
    <property type="term" value="C:membrane"/>
    <property type="evidence" value="ECO:0007669"/>
    <property type="project" value="InterPro"/>
</dbReference>
<proteinExistence type="predicted"/>
<organism evidence="3 4">
    <name type="scientific">Puniceicoccus vermicola</name>
    <dbReference type="NCBI Taxonomy" id="388746"/>
    <lineage>
        <taxon>Bacteria</taxon>
        <taxon>Pseudomonadati</taxon>
        <taxon>Verrucomicrobiota</taxon>
        <taxon>Opitutia</taxon>
        <taxon>Puniceicoccales</taxon>
        <taxon>Puniceicoccaceae</taxon>
        <taxon>Puniceicoccus</taxon>
    </lineage>
</organism>
<name>A0A7X1B241_9BACT</name>
<dbReference type="InterPro" id="IPR000620">
    <property type="entry name" value="EamA_dom"/>
</dbReference>
<feature type="transmembrane region" description="Helical" evidence="1">
    <location>
        <begin position="30"/>
        <end position="54"/>
    </location>
</feature>
<sequence>MSWVLLSIFSAVLLGVYDLAKKNALRDNAVLPVLFFGIVTSGLIWFPFIVWSALSPESYPSPTFLVDKLSVSGHLLLFLKSALVASSWVFGYFALKHLPLSIAGPIRATSPLWTILLAVFLMGESPSGWQWVGITIVLVAFYAFSFVGKLENIHFHRDKWVAFMLAATLLGACSAIYDKYLLQNAEIRPATVQAWFSVYLVVVMFPFFLLWRKGAWQTGTFYWRWSIPLIGIFLLAADFFYFTAISQEGALISVISPIRRGAVVITFLGGILILKEVNFRLKAICILFLLAGITLIKLKTG</sequence>